<protein>
    <recommendedName>
        <fullName evidence="3">Chitin-binding type-2 domain-containing protein</fullName>
    </recommendedName>
</protein>
<dbReference type="InterPro" id="IPR052976">
    <property type="entry name" value="Scoloptoxin-like"/>
</dbReference>
<feature type="domain" description="Chitin-binding type-2" evidence="3">
    <location>
        <begin position="117"/>
        <end position="174"/>
    </location>
</feature>
<dbReference type="Proteomes" id="UP000594454">
    <property type="component" value="Chromosome 2"/>
</dbReference>
<evidence type="ECO:0000256" key="1">
    <source>
        <dbReference type="SAM" id="MobiDB-lite"/>
    </source>
</evidence>
<proteinExistence type="predicted"/>
<name>A0A7R8YUD0_HERIL</name>
<feature type="compositionally biased region" description="Basic and acidic residues" evidence="1">
    <location>
        <begin position="650"/>
        <end position="679"/>
    </location>
</feature>
<feature type="region of interest" description="Disordered" evidence="1">
    <location>
        <begin position="33"/>
        <end position="76"/>
    </location>
</feature>
<dbReference type="InParanoid" id="A0A7R8YUD0"/>
<feature type="compositionally biased region" description="Basic and acidic residues" evidence="1">
    <location>
        <begin position="599"/>
        <end position="625"/>
    </location>
</feature>
<gene>
    <name evidence="4" type="ORF">HERILL_LOCUS5653</name>
</gene>
<feature type="signal peptide" evidence="2">
    <location>
        <begin position="1"/>
        <end position="23"/>
    </location>
</feature>
<feature type="compositionally biased region" description="Basic residues" evidence="1">
    <location>
        <begin position="415"/>
        <end position="424"/>
    </location>
</feature>
<dbReference type="Gene3D" id="2.170.140.10">
    <property type="entry name" value="Chitin binding domain"/>
    <property type="match status" value="1"/>
</dbReference>
<keyword evidence="2" id="KW-0732">Signal</keyword>
<dbReference type="OrthoDB" id="3360904at2759"/>
<keyword evidence="5" id="KW-1185">Reference proteome</keyword>
<feature type="compositionally biased region" description="Basic and acidic residues" evidence="1">
    <location>
        <begin position="387"/>
        <end position="414"/>
    </location>
</feature>
<reference evidence="4 5" key="1">
    <citation type="submission" date="2020-11" db="EMBL/GenBank/DDBJ databases">
        <authorList>
            <person name="Wallbank WR R."/>
            <person name="Pardo Diaz C."/>
            <person name="Kozak K."/>
            <person name="Martin S."/>
            <person name="Jiggins C."/>
            <person name="Moest M."/>
            <person name="Warren A I."/>
            <person name="Generalovic N T."/>
            <person name="Byers J.R.P. K."/>
            <person name="Montejo-Kovacevich G."/>
            <person name="Yen C E."/>
        </authorList>
    </citation>
    <scope>NUCLEOTIDE SEQUENCE [LARGE SCALE GENOMIC DNA]</scope>
</reference>
<dbReference type="SUPFAM" id="SSF57625">
    <property type="entry name" value="Invertebrate chitin-binding proteins"/>
    <property type="match status" value="1"/>
</dbReference>
<feature type="compositionally biased region" description="Low complexity" evidence="1">
    <location>
        <begin position="34"/>
        <end position="76"/>
    </location>
</feature>
<dbReference type="InterPro" id="IPR002557">
    <property type="entry name" value="Chitin-bd_dom"/>
</dbReference>
<dbReference type="Pfam" id="PF01607">
    <property type="entry name" value="CBM_14"/>
    <property type="match status" value="1"/>
</dbReference>
<feature type="region of interest" description="Disordered" evidence="1">
    <location>
        <begin position="242"/>
        <end position="679"/>
    </location>
</feature>
<feature type="compositionally biased region" description="Basic and acidic residues" evidence="1">
    <location>
        <begin position="435"/>
        <end position="445"/>
    </location>
</feature>
<dbReference type="EMBL" id="LR899010">
    <property type="protein sequence ID" value="CAD7082634.1"/>
    <property type="molecule type" value="Genomic_DNA"/>
</dbReference>
<dbReference type="PANTHER" id="PTHR22933:SF40">
    <property type="entry name" value="CUTICULAR PROTEIN ANALOGOUS TO PERITROPHINS 1-H"/>
    <property type="match status" value="1"/>
</dbReference>
<feature type="chain" id="PRO_5031226604" description="Chitin-binding type-2 domain-containing protein" evidence="2">
    <location>
        <begin position="24"/>
        <end position="862"/>
    </location>
</feature>
<feature type="region of interest" description="Disordered" evidence="1">
    <location>
        <begin position="691"/>
        <end position="767"/>
    </location>
</feature>
<feature type="region of interest" description="Disordered" evidence="1">
    <location>
        <begin position="834"/>
        <end position="862"/>
    </location>
</feature>
<feature type="compositionally biased region" description="Acidic residues" evidence="1">
    <location>
        <begin position="510"/>
        <end position="519"/>
    </location>
</feature>
<dbReference type="AlphaFoldDB" id="A0A7R8YUD0"/>
<dbReference type="SMART" id="SM00494">
    <property type="entry name" value="ChtBD2"/>
    <property type="match status" value="1"/>
</dbReference>
<organism evidence="4 5">
    <name type="scientific">Hermetia illucens</name>
    <name type="common">Black soldier fly</name>
    <dbReference type="NCBI Taxonomy" id="343691"/>
    <lineage>
        <taxon>Eukaryota</taxon>
        <taxon>Metazoa</taxon>
        <taxon>Ecdysozoa</taxon>
        <taxon>Arthropoda</taxon>
        <taxon>Hexapoda</taxon>
        <taxon>Insecta</taxon>
        <taxon>Pterygota</taxon>
        <taxon>Neoptera</taxon>
        <taxon>Endopterygota</taxon>
        <taxon>Diptera</taxon>
        <taxon>Brachycera</taxon>
        <taxon>Stratiomyomorpha</taxon>
        <taxon>Stratiomyidae</taxon>
        <taxon>Hermetiinae</taxon>
        <taxon>Hermetia</taxon>
    </lineage>
</organism>
<dbReference type="PANTHER" id="PTHR22933">
    <property type="entry name" value="FI18007P1-RELATED"/>
    <property type="match status" value="1"/>
</dbReference>
<evidence type="ECO:0000256" key="2">
    <source>
        <dbReference type="SAM" id="SignalP"/>
    </source>
</evidence>
<dbReference type="InterPro" id="IPR036508">
    <property type="entry name" value="Chitin-bd_dom_sf"/>
</dbReference>
<feature type="compositionally biased region" description="Low complexity" evidence="1">
    <location>
        <begin position="191"/>
        <end position="201"/>
    </location>
</feature>
<dbReference type="OMA" id="HQLPYQQ"/>
<dbReference type="GO" id="GO:0008061">
    <property type="term" value="F:chitin binding"/>
    <property type="evidence" value="ECO:0007669"/>
    <property type="project" value="InterPro"/>
</dbReference>
<dbReference type="FunCoup" id="A0A7R8YUD0">
    <property type="interactions" value="3"/>
</dbReference>
<feature type="compositionally biased region" description="Basic and acidic residues" evidence="1">
    <location>
        <begin position="564"/>
        <end position="574"/>
    </location>
</feature>
<feature type="region of interest" description="Disordered" evidence="1">
    <location>
        <begin position="191"/>
        <end position="216"/>
    </location>
</feature>
<dbReference type="GO" id="GO:0005576">
    <property type="term" value="C:extracellular region"/>
    <property type="evidence" value="ECO:0007669"/>
    <property type="project" value="InterPro"/>
</dbReference>
<feature type="compositionally biased region" description="Polar residues" evidence="1">
    <location>
        <begin position="497"/>
        <end position="506"/>
    </location>
</feature>
<evidence type="ECO:0000259" key="3">
    <source>
        <dbReference type="PROSITE" id="PS50940"/>
    </source>
</evidence>
<sequence>MKRSRRWLLIFTAVVVLMAHAGALRPPSLQFNRVATKPPTTVSTTESSPSSSTTEASVEEAQSAEESASSANETTKSTLTGIPQIDYIWDPNLPRELNGYNLSDYPFLATVPEKEIDFKCDGLHDGFYASIKYKCQIYHHCIYGIRHDFLCANFTAFDQRTFICHFVSEVDCKNSDKYFFRNDALYKATTTTTTSTTTTTTVAPPPQASSGKRPFRRPFRRRRPIDYYYDEEYDDDYYEERVNRRQKNRPRPRRPEYDEDYEDDIYEKRPYNRERHRGGNKDDRRPVERPAEKPVDRPVERPVERPLDRPAGRPSERPSDHSVERPVDRPLDRPKHRKRPVDSRRYNDDEDRFPAPRKPAKRRRPIDIDDYEDEDKAPATGGGRRFNTNDRRPHHPKSTEENTKYLDEEEDRRPLGGRRRKGGRRPIIDDEDDVLVDRPLRREPPPEEPPYNNRNKDKEENIPLVRPTGSGSLFDRPRVPPRIAPPVPLNERKKFEYSTTKKTTTAAPGYEDDYYDDYEDVKPAKKTHKDDKYAYSSRDRIRDSDRDRDRNRDFEDPIDLEDLPAVKEDPKTRYETVGGSPARSSDYEDVPVKSSRYRQTSERGSYRPPSGRDHGFREVEIHKLESQTTTTTTTVAPKFSQNLSYEDLLEPDRDLHSKRPESRDNVYRPETRENTNNREISRPIVRVIKRPFLPSRGGSPYLPRGLQPVGAAQKPLPTESTPIDMGSTVSAVRLLEHGPPILRKNNDPDDYPPPRKGPRTTQQPQIEQERAALEKLYESEFDVTLNDALNPTLKPITRGLPEGFPHANSFGGRFPPINSAAYTYQDSLFSSTDSKRAAIQSPAVHTRTSQSRHEQAYYDYDY</sequence>
<evidence type="ECO:0000313" key="4">
    <source>
        <dbReference type="EMBL" id="CAD7082634.1"/>
    </source>
</evidence>
<feature type="compositionally biased region" description="Basic and acidic residues" evidence="1">
    <location>
        <begin position="520"/>
        <end position="555"/>
    </location>
</feature>
<accession>A0A7R8YUD0</accession>
<feature type="compositionally biased region" description="Basic and acidic residues" evidence="1">
    <location>
        <begin position="266"/>
        <end position="333"/>
    </location>
</feature>
<evidence type="ECO:0000313" key="5">
    <source>
        <dbReference type="Proteomes" id="UP000594454"/>
    </source>
</evidence>
<dbReference type="PROSITE" id="PS50940">
    <property type="entry name" value="CHIT_BIND_II"/>
    <property type="match status" value="1"/>
</dbReference>